<gene>
    <name evidence="1" type="ORF">B9G39_19030</name>
</gene>
<dbReference type="Gene3D" id="3.90.660.10">
    <property type="match status" value="1"/>
</dbReference>
<proteinExistence type="predicted"/>
<sequence>MSLNKMKKLPSEKFEVTKPEFHGNNSEIENIQKEYDVIIVGGGLSGLTAAWQLKSLSVLLLEERNKFGGNARLESRDGLRYASAGSCFQNPVEGGEVAGLLDELGLRNQWQAADQESLVLFDTRRLLKGMGEVCLALINQPKALLNPAMYKLSLDLIKGAITKKPYIVAPKKLGDPVFAKLYEYLEQFKPGSGKYPAVPWSEGCDWSRQEMELFDSISLYDLFFDPTIKGRLPIYLQPKDELGELVKDAIETTLRVECLSIKDVSAYVGLHFLLGYLFGTLVTFPGGNGFLSEQLKNQLEKESSYHSQSTAQVTAVEEIAGSYEVTYLKNQVRYKVKAATVIWAAPKFVAQHVLNNIPNKQRQAISEIEHRDYCIANVFLKKTVLKSHFGGYVIEGAHFNKKPYSWCRSGVCLVANWKDKSFDKDIGVLTLLKPVFGEKDQGKLKEVSFDKLQSATYQEVVLMFAALGLSPDIIEDIKIWRWNKGLVVPKVGQLKNDVFIKASAPIRGVFFANQDTNGLGNLESAVGAGIKAAKQVKNWLESNKQENFISIVSA</sequence>
<keyword evidence="2" id="KW-1185">Reference proteome</keyword>
<dbReference type="InterPro" id="IPR050703">
    <property type="entry name" value="Flavin_MAO"/>
</dbReference>
<dbReference type="SUPFAM" id="SSF51905">
    <property type="entry name" value="FAD/NAD(P)-binding domain"/>
    <property type="match status" value="1"/>
</dbReference>
<dbReference type="RefSeq" id="WP_094788343.1">
    <property type="nucleotide sequence ID" value="NZ_NDXW01000001.1"/>
</dbReference>
<evidence type="ECO:0000313" key="1">
    <source>
        <dbReference type="EMBL" id="RDH45372.1"/>
    </source>
</evidence>
<comment type="caution">
    <text evidence="1">The sequence shown here is derived from an EMBL/GenBank/DDBJ whole genome shotgun (WGS) entry which is preliminary data.</text>
</comment>
<dbReference type="PANTHER" id="PTHR43563:SF1">
    <property type="entry name" value="AMINE OXIDASE [FLAVIN-CONTAINING] B"/>
    <property type="match status" value="1"/>
</dbReference>
<dbReference type="InterPro" id="IPR036188">
    <property type="entry name" value="FAD/NAD-bd_sf"/>
</dbReference>
<organism evidence="1 2">
    <name type="scientific">Zooshikella ganghwensis</name>
    <dbReference type="NCBI Taxonomy" id="202772"/>
    <lineage>
        <taxon>Bacteria</taxon>
        <taxon>Pseudomonadati</taxon>
        <taxon>Pseudomonadota</taxon>
        <taxon>Gammaproteobacteria</taxon>
        <taxon>Oceanospirillales</taxon>
        <taxon>Zooshikellaceae</taxon>
        <taxon>Zooshikella</taxon>
    </lineage>
</organism>
<dbReference type="EMBL" id="NDXW01000001">
    <property type="protein sequence ID" value="RDH45372.1"/>
    <property type="molecule type" value="Genomic_DNA"/>
</dbReference>
<dbReference type="AlphaFoldDB" id="A0A4P9VT19"/>
<dbReference type="GO" id="GO:0016491">
    <property type="term" value="F:oxidoreductase activity"/>
    <property type="evidence" value="ECO:0007669"/>
    <property type="project" value="UniProtKB-ARBA"/>
</dbReference>
<dbReference type="Pfam" id="PF13450">
    <property type="entry name" value="NAD_binding_8"/>
    <property type="match status" value="1"/>
</dbReference>
<dbReference type="Proteomes" id="UP000257039">
    <property type="component" value="Unassembled WGS sequence"/>
</dbReference>
<dbReference type="PANTHER" id="PTHR43563">
    <property type="entry name" value="AMINE OXIDASE"/>
    <property type="match status" value="1"/>
</dbReference>
<name>A0A4P9VT19_9GAMM</name>
<reference evidence="1 2" key="1">
    <citation type="submission" date="2017-04" db="EMBL/GenBank/DDBJ databases">
        <title>Draft genome sequence of Zooshikella ganghwensis VG4 isolated from Red Sea sediments.</title>
        <authorList>
            <person name="Rehman Z."/>
            <person name="Alam I."/>
            <person name="Kamau A."/>
            <person name="Bajic V."/>
            <person name="Leiknes T."/>
        </authorList>
    </citation>
    <scope>NUCLEOTIDE SEQUENCE [LARGE SCALE GENOMIC DNA]</scope>
    <source>
        <strain evidence="1 2">VG4</strain>
    </source>
</reference>
<evidence type="ECO:0000313" key="2">
    <source>
        <dbReference type="Proteomes" id="UP000257039"/>
    </source>
</evidence>
<dbReference type="Gene3D" id="3.50.50.60">
    <property type="entry name" value="FAD/NAD(P)-binding domain"/>
    <property type="match status" value="2"/>
</dbReference>
<accession>A0A4P9VT19</accession>
<protein>
    <submittedName>
        <fullName evidence="1">NAD(P)/FAD-dependent oxidoreductase</fullName>
    </submittedName>
</protein>